<sequence>MALADEITRKTEFDLTVEYLGGEDVFDASNPVEAHRAIAEGLPLASFIAMLTHVPSREDVEFVTGLNKRAFQRLKSHSKRLSPDQSGNLWSFARILATATDVLGSREDALQWLKRPSMALDNERPIDLIRTPAGSQLLEAHLRRLEYGVYT</sequence>
<name>A0ABV9NHJ9_9PROT</name>
<proteinExistence type="predicted"/>
<gene>
    <name evidence="3" type="ORF">ACFPB0_12835</name>
</gene>
<dbReference type="Pfam" id="PF20432">
    <property type="entry name" value="Xre-like-HTH"/>
    <property type="match status" value="1"/>
</dbReference>
<dbReference type="EMBL" id="JBHSGQ010000007">
    <property type="protein sequence ID" value="MFC4726178.1"/>
    <property type="molecule type" value="Genomic_DNA"/>
</dbReference>
<feature type="domain" description="Antitoxin Xre/MbcA/ParS-like toxin-binding" evidence="1">
    <location>
        <begin position="99"/>
        <end position="148"/>
    </location>
</feature>
<dbReference type="InterPro" id="IPR024467">
    <property type="entry name" value="Xre/MbcA/ParS-like_toxin-bd"/>
</dbReference>
<evidence type="ECO:0000313" key="4">
    <source>
        <dbReference type="Proteomes" id="UP001596024"/>
    </source>
</evidence>
<protein>
    <submittedName>
        <fullName evidence="3">Antitoxin Xre/MbcA/ParS toxin-binding domain-containing protein</fullName>
    </submittedName>
</protein>
<comment type="caution">
    <text evidence="3">The sequence shown here is derived from an EMBL/GenBank/DDBJ whole genome shotgun (WGS) entry which is preliminary data.</text>
</comment>
<evidence type="ECO:0000259" key="1">
    <source>
        <dbReference type="Pfam" id="PF09722"/>
    </source>
</evidence>
<accession>A0ABV9NHJ9</accession>
<dbReference type="NCBIfam" id="TIGR02293">
    <property type="entry name" value="TAS_TIGR02293"/>
    <property type="match status" value="1"/>
</dbReference>
<keyword evidence="4" id="KW-1185">Reference proteome</keyword>
<dbReference type="InterPro" id="IPR046847">
    <property type="entry name" value="Xre-like_HTH"/>
</dbReference>
<reference evidence="4" key="1">
    <citation type="journal article" date="2019" name="Int. J. Syst. Evol. Microbiol.">
        <title>The Global Catalogue of Microorganisms (GCM) 10K type strain sequencing project: providing services to taxonomists for standard genome sequencing and annotation.</title>
        <authorList>
            <consortium name="The Broad Institute Genomics Platform"/>
            <consortium name="The Broad Institute Genome Sequencing Center for Infectious Disease"/>
            <person name="Wu L."/>
            <person name="Ma J."/>
        </authorList>
    </citation>
    <scope>NUCLEOTIDE SEQUENCE [LARGE SCALE GENOMIC DNA]</scope>
    <source>
        <strain evidence="4">CCUG 62981</strain>
    </source>
</reference>
<dbReference type="Pfam" id="PF09722">
    <property type="entry name" value="Xre_MbcA_ParS_C"/>
    <property type="match status" value="1"/>
</dbReference>
<dbReference type="RefSeq" id="WP_371395166.1">
    <property type="nucleotide sequence ID" value="NZ_CP163422.1"/>
</dbReference>
<dbReference type="Proteomes" id="UP001596024">
    <property type="component" value="Unassembled WGS sequence"/>
</dbReference>
<evidence type="ECO:0000259" key="2">
    <source>
        <dbReference type="Pfam" id="PF20432"/>
    </source>
</evidence>
<dbReference type="InterPro" id="IPR011979">
    <property type="entry name" value="Antitox_Xre"/>
</dbReference>
<organism evidence="3 4">
    <name type="scientific">Glycocaulis abyssi</name>
    <dbReference type="NCBI Taxonomy" id="1433403"/>
    <lineage>
        <taxon>Bacteria</taxon>
        <taxon>Pseudomonadati</taxon>
        <taxon>Pseudomonadota</taxon>
        <taxon>Alphaproteobacteria</taxon>
        <taxon>Maricaulales</taxon>
        <taxon>Maricaulaceae</taxon>
        <taxon>Glycocaulis</taxon>
    </lineage>
</organism>
<feature type="domain" description="Antitoxin Xre-like helix-turn-helix" evidence="2">
    <location>
        <begin position="33"/>
        <end position="94"/>
    </location>
</feature>
<evidence type="ECO:0000313" key="3">
    <source>
        <dbReference type="EMBL" id="MFC4726178.1"/>
    </source>
</evidence>